<proteinExistence type="predicted"/>
<feature type="signal peptide" evidence="2">
    <location>
        <begin position="1"/>
        <end position="25"/>
    </location>
</feature>
<evidence type="ECO:0000313" key="3">
    <source>
        <dbReference type="Proteomes" id="UP000515158"/>
    </source>
</evidence>
<dbReference type="RefSeq" id="XP_034255045.1">
    <property type="nucleotide sequence ID" value="XM_034399154.1"/>
</dbReference>
<dbReference type="Proteomes" id="UP000515158">
    <property type="component" value="Unplaced"/>
</dbReference>
<gene>
    <name evidence="4" type="primary">LOC117653467</name>
</gene>
<dbReference type="AlphaFoldDB" id="A0A6P9AC29"/>
<dbReference type="InterPro" id="IPR036846">
    <property type="entry name" value="GM2-AP_sf"/>
</dbReference>
<feature type="chain" id="PRO_5027740279" evidence="2">
    <location>
        <begin position="26"/>
        <end position="208"/>
    </location>
</feature>
<dbReference type="KEGG" id="tpal:117653467"/>
<dbReference type="InParanoid" id="A0A6P9AC29"/>
<dbReference type="GeneID" id="117653467"/>
<sequence length="208" mass="23225">MRTACPGMCVRKWIIARLDLHVAACLLVCTGGQRLAGPYVIDLETVEPCPPSVLDRPYPLTISMKRSRQNPRVRYFDANFTMSSAFDETKTIRNEFASWSSRGGWKDNALTMKIPRPCSALKTFLPGISKYFWNNLHGPGGRVSQCPVPPGSYSIRNLSTDLQGSHISSLPAMFYGKWRMDSKICEKDACFMCVRVIAMVNPKTTPPG</sequence>
<dbReference type="OrthoDB" id="6875452at2759"/>
<evidence type="ECO:0000313" key="4">
    <source>
        <dbReference type="RefSeq" id="XP_034255045.1"/>
    </source>
</evidence>
<evidence type="ECO:0000256" key="1">
    <source>
        <dbReference type="ARBA" id="ARBA00022729"/>
    </source>
</evidence>
<accession>A0A6P9AC29</accession>
<reference evidence="4" key="1">
    <citation type="submission" date="2025-08" db="UniProtKB">
        <authorList>
            <consortium name="RefSeq"/>
        </authorList>
    </citation>
    <scope>IDENTIFICATION</scope>
    <source>
        <tissue evidence="4">Total insect</tissue>
    </source>
</reference>
<dbReference type="Gene3D" id="2.70.220.10">
    <property type="entry name" value="Ganglioside GM2 activator"/>
    <property type="match status" value="1"/>
</dbReference>
<protein>
    <submittedName>
        <fullName evidence="4">Uncharacterized protein LOC117653467</fullName>
    </submittedName>
</protein>
<organism evidence="4">
    <name type="scientific">Thrips palmi</name>
    <name type="common">Melon thrips</name>
    <dbReference type="NCBI Taxonomy" id="161013"/>
    <lineage>
        <taxon>Eukaryota</taxon>
        <taxon>Metazoa</taxon>
        <taxon>Ecdysozoa</taxon>
        <taxon>Arthropoda</taxon>
        <taxon>Hexapoda</taxon>
        <taxon>Insecta</taxon>
        <taxon>Pterygota</taxon>
        <taxon>Neoptera</taxon>
        <taxon>Paraneoptera</taxon>
        <taxon>Thysanoptera</taxon>
        <taxon>Terebrantia</taxon>
        <taxon>Thripoidea</taxon>
        <taxon>Thripidae</taxon>
        <taxon>Thrips</taxon>
    </lineage>
</organism>
<keyword evidence="1 2" id="KW-0732">Signal</keyword>
<name>A0A6P9AC29_THRPL</name>
<keyword evidence="3" id="KW-1185">Reference proteome</keyword>
<evidence type="ECO:0000256" key="2">
    <source>
        <dbReference type="SAM" id="SignalP"/>
    </source>
</evidence>